<keyword evidence="3" id="KW-1185">Reference proteome</keyword>
<dbReference type="EMBL" id="OX465080">
    <property type="protein sequence ID" value="CAI9280261.1"/>
    <property type="molecule type" value="Genomic_DNA"/>
</dbReference>
<dbReference type="Proteomes" id="UP001177003">
    <property type="component" value="Chromosome 4"/>
</dbReference>
<feature type="compositionally biased region" description="Acidic residues" evidence="1">
    <location>
        <begin position="117"/>
        <end position="150"/>
    </location>
</feature>
<dbReference type="AlphaFoldDB" id="A0AA35YUD0"/>
<proteinExistence type="predicted"/>
<protein>
    <submittedName>
        <fullName evidence="2">Uncharacterized protein</fullName>
    </submittedName>
</protein>
<name>A0AA35YUD0_LACSI</name>
<gene>
    <name evidence="2" type="ORF">LSALG_LOCUS20018</name>
</gene>
<reference evidence="2" key="1">
    <citation type="submission" date="2023-04" db="EMBL/GenBank/DDBJ databases">
        <authorList>
            <person name="Vijverberg K."/>
            <person name="Xiong W."/>
            <person name="Schranz E."/>
        </authorList>
    </citation>
    <scope>NUCLEOTIDE SEQUENCE</scope>
</reference>
<evidence type="ECO:0000313" key="3">
    <source>
        <dbReference type="Proteomes" id="UP001177003"/>
    </source>
</evidence>
<sequence>MRNLFELLIVFSDQKTILKSILTKNTGFSQLFRVQLIKYVIGSKKSIYAPYPRWLGIILARNEEDYNVNHGVVIQILTLSNIISVAPSDGDMQITQKSENWIVNPYTIESPDSKEKDDEDNHGDSDDEEGADVEEGTDDEEDIDVDEDEFSTDKGDASVQGMANYAPRFNQHIFFSSSSTSSKTLAKDFV</sequence>
<evidence type="ECO:0000313" key="2">
    <source>
        <dbReference type="EMBL" id="CAI9280261.1"/>
    </source>
</evidence>
<evidence type="ECO:0000256" key="1">
    <source>
        <dbReference type="SAM" id="MobiDB-lite"/>
    </source>
</evidence>
<accession>A0AA35YUD0</accession>
<organism evidence="2 3">
    <name type="scientific">Lactuca saligna</name>
    <name type="common">Willowleaf lettuce</name>
    <dbReference type="NCBI Taxonomy" id="75948"/>
    <lineage>
        <taxon>Eukaryota</taxon>
        <taxon>Viridiplantae</taxon>
        <taxon>Streptophyta</taxon>
        <taxon>Embryophyta</taxon>
        <taxon>Tracheophyta</taxon>
        <taxon>Spermatophyta</taxon>
        <taxon>Magnoliopsida</taxon>
        <taxon>eudicotyledons</taxon>
        <taxon>Gunneridae</taxon>
        <taxon>Pentapetalae</taxon>
        <taxon>asterids</taxon>
        <taxon>campanulids</taxon>
        <taxon>Asterales</taxon>
        <taxon>Asteraceae</taxon>
        <taxon>Cichorioideae</taxon>
        <taxon>Cichorieae</taxon>
        <taxon>Lactucinae</taxon>
        <taxon>Lactuca</taxon>
    </lineage>
</organism>
<feature type="region of interest" description="Disordered" evidence="1">
    <location>
        <begin position="108"/>
        <end position="163"/>
    </location>
</feature>